<keyword evidence="1" id="KW-0472">Membrane</keyword>
<dbReference type="EMBL" id="JBANRG010000012">
    <property type="protein sequence ID" value="KAK7461658.1"/>
    <property type="molecule type" value="Genomic_DNA"/>
</dbReference>
<proteinExistence type="predicted"/>
<gene>
    <name evidence="2" type="ORF">VKT23_008085</name>
</gene>
<evidence type="ECO:0000256" key="1">
    <source>
        <dbReference type="SAM" id="Phobius"/>
    </source>
</evidence>
<keyword evidence="1" id="KW-0812">Transmembrane</keyword>
<keyword evidence="3" id="KW-1185">Reference proteome</keyword>
<evidence type="ECO:0000313" key="2">
    <source>
        <dbReference type="EMBL" id="KAK7461658.1"/>
    </source>
</evidence>
<reference evidence="2 3" key="1">
    <citation type="submission" date="2024-01" db="EMBL/GenBank/DDBJ databases">
        <title>A draft genome for the cacao thread blight pathogen Marasmiellus scandens.</title>
        <authorList>
            <person name="Baruah I.K."/>
            <person name="Leung J."/>
            <person name="Bukari Y."/>
            <person name="Amoako-Attah I."/>
            <person name="Meinhardt L.W."/>
            <person name="Bailey B.A."/>
            <person name="Cohen S.P."/>
        </authorList>
    </citation>
    <scope>NUCLEOTIDE SEQUENCE [LARGE SCALE GENOMIC DNA]</scope>
    <source>
        <strain evidence="2 3">GH-19</strain>
    </source>
</reference>
<name>A0ABR1JH71_9AGAR</name>
<feature type="transmembrane region" description="Helical" evidence="1">
    <location>
        <begin position="58"/>
        <end position="78"/>
    </location>
</feature>
<comment type="caution">
    <text evidence="2">The sequence shown here is derived from an EMBL/GenBank/DDBJ whole genome shotgun (WGS) entry which is preliminary data.</text>
</comment>
<sequence>MVVIASAIPQVQTISGHFAAICIVHRLIKADGTPIGEDPGQIQPEEFSERRAFFGGNWFFNLVLFLRSLTMAALVGMYSSGLSSKETFNSNGAATSFGRGTPV</sequence>
<organism evidence="2 3">
    <name type="scientific">Marasmiellus scandens</name>
    <dbReference type="NCBI Taxonomy" id="2682957"/>
    <lineage>
        <taxon>Eukaryota</taxon>
        <taxon>Fungi</taxon>
        <taxon>Dikarya</taxon>
        <taxon>Basidiomycota</taxon>
        <taxon>Agaricomycotina</taxon>
        <taxon>Agaricomycetes</taxon>
        <taxon>Agaricomycetidae</taxon>
        <taxon>Agaricales</taxon>
        <taxon>Marasmiineae</taxon>
        <taxon>Omphalotaceae</taxon>
        <taxon>Marasmiellus</taxon>
    </lineage>
</organism>
<protein>
    <submittedName>
        <fullName evidence="2">Uncharacterized protein</fullName>
    </submittedName>
</protein>
<evidence type="ECO:0000313" key="3">
    <source>
        <dbReference type="Proteomes" id="UP001498398"/>
    </source>
</evidence>
<keyword evidence="1" id="KW-1133">Transmembrane helix</keyword>
<accession>A0ABR1JH71</accession>
<dbReference type="Proteomes" id="UP001498398">
    <property type="component" value="Unassembled WGS sequence"/>
</dbReference>